<keyword evidence="2" id="KW-0813">Transport</keyword>
<evidence type="ECO:0008006" key="11">
    <source>
        <dbReference type="Google" id="ProtNLM"/>
    </source>
</evidence>
<feature type="transmembrane region" description="Helical" evidence="8">
    <location>
        <begin position="53"/>
        <end position="70"/>
    </location>
</feature>
<dbReference type="AlphaFoldDB" id="A0AAD4MA48"/>
<keyword evidence="10" id="KW-1185">Reference proteome</keyword>
<evidence type="ECO:0000256" key="2">
    <source>
        <dbReference type="ARBA" id="ARBA00022448"/>
    </source>
</evidence>
<evidence type="ECO:0000256" key="8">
    <source>
        <dbReference type="SAM" id="Phobius"/>
    </source>
</evidence>
<keyword evidence="4" id="KW-0997">Cell inner membrane</keyword>
<evidence type="ECO:0000313" key="9">
    <source>
        <dbReference type="EMBL" id="KAI0306348.1"/>
    </source>
</evidence>
<organism evidence="9 10">
    <name type="scientific">Multifurca ochricompacta</name>
    <dbReference type="NCBI Taxonomy" id="376703"/>
    <lineage>
        <taxon>Eukaryota</taxon>
        <taxon>Fungi</taxon>
        <taxon>Dikarya</taxon>
        <taxon>Basidiomycota</taxon>
        <taxon>Agaricomycotina</taxon>
        <taxon>Agaricomycetes</taxon>
        <taxon>Russulales</taxon>
        <taxon>Russulaceae</taxon>
        <taxon>Multifurca</taxon>
    </lineage>
</organism>
<protein>
    <recommendedName>
        <fullName evidence="11">Sulphur transport domain-containing protein</fullName>
    </recommendedName>
</protein>
<dbReference type="Proteomes" id="UP001203297">
    <property type="component" value="Unassembled WGS sequence"/>
</dbReference>
<evidence type="ECO:0000256" key="1">
    <source>
        <dbReference type="ARBA" id="ARBA00004429"/>
    </source>
</evidence>
<evidence type="ECO:0000313" key="10">
    <source>
        <dbReference type="Proteomes" id="UP001203297"/>
    </source>
</evidence>
<dbReference type="GO" id="GO:0005886">
    <property type="term" value="C:plasma membrane"/>
    <property type="evidence" value="ECO:0007669"/>
    <property type="project" value="UniProtKB-SubCell"/>
</dbReference>
<evidence type="ECO:0000256" key="6">
    <source>
        <dbReference type="ARBA" id="ARBA00022989"/>
    </source>
</evidence>
<feature type="transmembrane region" description="Helical" evidence="8">
    <location>
        <begin position="119"/>
        <end position="137"/>
    </location>
</feature>
<dbReference type="InterPro" id="IPR007272">
    <property type="entry name" value="Sulf_transp_TsuA/YedE"/>
</dbReference>
<dbReference type="Pfam" id="PF20398">
    <property type="entry name" value="DUF6691"/>
    <property type="match status" value="1"/>
</dbReference>
<evidence type="ECO:0000256" key="5">
    <source>
        <dbReference type="ARBA" id="ARBA00022692"/>
    </source>
</evidence>
<feature type="transmembrane region" description="Helical" evidence="8">
    <location>
        <begin position="222"/>
        <end position="239"/>
    </location>
</feature>
<sequence length="309" mass="31602">MYPSSPSPGPTPLQSFLGGVCLALPVQTFLSLNKNTFGISGFIYGAARGNTEDTMSVLGLILGGVAVAFIEGGRPPIRDPALLPLILSGLLVGVGAKMSNGCTSGHMICGLSHFSIRSIAATATFCVTASLTAHFLHDALTPIPGDPSLGAHGSAFLTSGAAALVLTLASSRLIRAVVRARQAIAFCTAFAFATALRLSNLSDPRRVLAFLLTPAHTAFDSSLVYLAIGAIPLAAVLYHVGTVRVPRKGRVDARLLTGAALFGIGWGIEGICPGPGLINFGWALATGSGIMPLGMWLTAVIIGGSLVPS</sequence>
<dbReference type="EMBL" id="WTXG01000003">
    <property type="protein sequence ID" value="KAI0306348.1"/>
    <property type="molecule type" value="Genomic_DNA"/>
</dbReference>
<proteinExistence type="predicted"/>
<evidence type="ECO:0000256" key="3">
    <source>
        <dbReference type="ARBA" id="ARBA00022475"/>
    </source>
</evidence>
<keyword evidence="5 8" id="KW-0812">Transmembrane</keyword>
<gene>
    <name evidence="9" type="ORF">B0F90DRAFT_1689186</name>
</gene>
<keyword evidence="6 8" id="KW-1133">Transmembrane helix</keyword>
<feature type="transmembrane region" description="Helical" evidence="8">
    <location>
        <begin position="251"/>
        <end position="268"/>
    </location>
</feature>
<feature type="transmembrane region" description="Helical" evidence="8">
    <location>
        <begin position="183"/>
        <end position="202"/>
    </location>
</feature>
<feature type="transmembrane region" description="Helical" evidence="8">
    <location>
        <begin position="12"/>
        <end position="32"/>
    </location>
</feature>
<comment type="caution">
    <text evidence="9">The sequence shown here is derived from an EMBL/GenBank/DDBJ whole genome shotgun (WGS) entry which is preliminary data.</text>
</comment>
<feature type="transmembrane region" description="Helical" evidence="8">
    <location>
        <begin position="82"/>
        <end position="98"/>
    </location>
</feature>
<feature type="transmembrane region" description="Helical" evidence="8">
    <location>
        <begin position="280"/>
        <end position="307"/>
    </location>
</feature>
<name>A0AAD4MA48_9AGAM</name>
<dbReference type="InterPro" id="IPR046513">
    <property type="entry name" value="DUF6691"/>
</dbReference>
<evidence type="ECO:0000256" key="7">
    <source>
        <dbReference type="ARBA" id="ARBA00023136"/>
    </source>
</evidence>
<reference evidence="9" key="1">
    <citation type="journal article" date="2022" name="New Phytol.">
        <title>Evolutionary transition to the ectomycorrhizal habit in the genomes of a hyperdiverse lineage of mushroom-forming fungi.</title>
        <authorList>
            <person name="Looney B."/>
            <person name="Miyauchi S."/>
            <person name="Morin E."/>
            <person name="Drula E."/>
            <person name="Courty P.E."/>
            <person name="Kohler A."/>
            <person name="Kuo A."/>
            <person name="LaButti K."/>
            <person name="Pangilinan J."/>
            <person name="Lipzen A."/>
            <person name="Riley R."/>
            <person name="Andreopoulos W."/>
            <person name="He G."/>
            <person name="Johnson J."/>
            <person name="Nolan M."/>
            <person name="Tritt A."/>
            <person name="Barry K.W."/>
            <person name="Grigoriev I.V."/>
            <person name="Nagy L.G."/>
            <person name="Hibbett D."/>
            <person name="Henrissat B."/>
            <person name="Matheny P.B."/>
            <person name="Labbe J."/>
            <person name="Martin F.M."/>
        </authorList>
    </citation>
    <scope>NUCLEOTIDE SEQUENCE</scope>
    <source>
        <strain evidence="9">BPL690</strain>
    </source>
</reference>
<dbReference type="Pfam" id="PF04143">
    <property type="entry name" value="Sulf_transp"/>
    <property type="match status" value="1"/>
</dbReference>
<dbReference type="PANTHER" id="PTHR30574:SF1">
    <property type="entry name" value="SULPHUR TRANSPORT DOMAIN-CONTAINING PROTEIN"/>
    <property type="match status" value="1"/>
</dbReference>
<keyword evidence="3" id="KW-1003">Cell membrane</keyword>
<keyword evidence="7 8" id="KW-0472">Membrane</keyword>
<feature type="transmembrane region" description="Helical" evidence="8">
    <location>
        <begin position="149"/>
        <end position="171"/>
    </location>
</feature>
<dbReference type="PANTHER" id="PTHR30574">
    <property type="entry name" value="INNER MEMBRANE PROTEIN YEDE"/>
    <property type="match status" value="1"/>
</dbReference>
<accession>A0AAD4MA48</accession>
<comment type="subcellular location">
    <subcellularLocation>
        <location evidence="1">Cell inner membrane</location>
        <topology evidence="1">Multi-pass membrane protein</topology>
    </subcellularLocation>
</comment>
<evidence type="ECO:0000256" key="4">
    <source>
        <dbReference type="ARBA" id="ARBA00022519"/>
    </source>
</evidence>